<dbReference type="OrthoDB" id="9811597at2"/>
<dbReference type="NCBIfam" id="TIGR01439">
    <property type="entry name" value="lp_hng_hel_AbrB"/>
    <property type="match status" value="1"/>
</dbReference>
<dbReference type="Proteomes" id="UP000198744">
    <property type="component" value="Unassembled WGS sequence"/>
</dbReference>
<dbReference type="GO" id="GO:0003677">
    <property type="term" value="F:DNA binding"/>
    <property type="evidence" value="ECO:0007669"/>
    <property type="project" value="UniProtKB-UniRule"/>
</dbReference>
<dbReference type="InterPro" id="IPR007159">
    <property type="entry name" value="SpoVT-AbrB_dom"/>
</dbReference>
<protein>
    <submittedName>
        <fullName evidence="3">Looped-hinge helix DNA binding domain-containing protein, AbrB family</fullName>
    </submittedName>
</protein>
<keyword evidence="4" id="KW-1185">Reference proteome</keyword>
<dbReference type="STRING" id="43775.SAMN04489760_13820"/>
<gene>
    <name evidence="3" type="ORF">SAMN04489760_13820</name>
</gene>
<dbReference type="Pfam" id="PF04014">
    <property type="entry name" value="MazE_antitoxin"/>
    <property type="match status" value="1"/>
</dbReference>
<evidence type="ECO:0000259" key="2">
    <source>
        <dbReference type="PROSITE" id="PS51740"/>
    </source>
</evidence>
<dbReference type="SMART" id="SM00966">
    <property type="entry name" value="SpoVT_AbrB"/>
    <property type="match status" value="1"/>
</dbReference>
<proteinExistence type="predicted"/>
<dbReference type="EMBL" id="FOBS01000038">
    <property type="protein sequence ID" value="SEM71804.1"/>
    <property type="molecule type" value="Genomic_DNA"/>
</dbReference>
<evidence type="ECO:0000256" key="1">
    <source>
        <dbReference type="PROSITE-ProRule" id="PRU01076"/>
    </source>
</evidence>
<accession>A0A1H8APA1</accession>
<dbReference type="Gene3D" id="2.10.260.10">
    <property type="match status" value="1"/>
</dbReference>
<reference evidence="3 4" key="1">
    <citation type="submission" date="2016-10" db="EMBL/GenBank/DDBJ databases">
        <authorList>
            <person name="de Groot N.N."/>
        </authorList>
    </citation>
    <scope>NUCLEOTIDE SEQUENCE [LARGE SCALE GENOMIC DNA]</scope>
    <source>
        <strain evidence="3 4">DSM 8423</strain>
    </source>
</reference>
<dbReference type="SUPFAM" id="SSF89447">
    <property type="entry name" value="AbrB/MazE/MraZ-like"/>
    <property type="match status" value="1"/>
</dbReference>
<name>A0A1H8APA1_9BACT</name>
<dbReference type="RefSeq" id="WP_093884701.1">
    <property type="nucleotide sequence ID" value="NZ_FOBS01000038.1"/>
</dbReference>
<evidence type="ECO:0000313" key="4">
    <source>
        <dbReference type="Proteomes" id="UP000198744"/>
    </source>
</evidence>
<evidence type="ECO:0000313" key="3">
    <source>
        <dbReference type="EMBL" id="SEM71804.1"/>
    </source>
</evidence>
<keyword evidence="1" id="KW-0238">DNA-binding</keyword>
<dbReference type="PROSITE" id="PS51740">
    <property type="entry name" value="SPOVT_ABRB"/>
    <property type="match status" value="1"/>
</dbReference>
<dbReference type="AlphaFoldDB" id="A0A1H8APA1"/>
<feature type="domain" description="SpoVT-AbrB" evidence="2">
    <location>
        <begin position="1"/>
        <end position="46"/>
    </location>
</feature>
<dbReference type="InterPro" id="IPR037914">
    <property type="entry name" value="SpoVT-AbrB_sf"/>
</dbReference>
<sequence length="68" mass="7847">METAKISPKYQVVIPKKLRDALKLSPGQKVQMIMYDNRIEMIPLKKISEMKGFLKGIDTTVTREPDRV</sequence>
<organism evidence="3 4">
    <name type="scientific">Syntrophus gentianae</name>
    <dbReference type="NCBI Taxonomy" id="43775"/>
    <lineage>
        <taxon>Bacteria</taxon>
        <taxon>Pseudomonadati</taxon>
        <taxon>Thermodesulfobacteriota</taxon>
        <taxon>Syntrophia</taxon>
        <taxon>Syntrophales</taxon>
        <taxon>Syntrophaceae</taxon>
        <taxon>Syntrophus</taxon>
    </lineage>
</organism>